<evidence type="ECO:0000256" key="6">
    <source>
        <dbReference type="ARBA" id="ARBA00023284"/>
    </source>
</evidence>
<keyword evidence="3" id="KW-0479">Metal-binding</keyword>
<dbReference type="Pfam" id="PF00085">
    <property type="entry name" value="Thioredoxin"/>
    <property type="match status" value="1"/>
</dbReference>
<dbReference type="PROSITE" id="PS51352">
    <property type="entry name" value="THIOREDOXIN_2"/>
    <property type="match status" value="1"/>
</dbReference>
<evidence type="ECO:0000256" key="7">
    <source>
        <dbReference type="NCBIfam" id="TIGR01068"/>
    </source>
</evidence>
<dbReference type="InterPro" id="IPR013766">
    <property type="entry name" value="Thioredoxin_domain"/>
</dbReference>
<keyword evidence="10" id="KW-1185">Reference proteome</keyword>
<evidence type="ECO:0000313" key="9">
    <source>
        <dbReference type="EMBL" id="MBW2941516.1"/>
    </source>
</evidence>
<dbReference type="EMBL" id="JAHWDQ010000003">
    <property type="protein sequence ID" value="MBW2941516.1"/>
    <property type="molecule type" value="Genomic_DNA"/>
</dbReference>
<evidence type="ECO:0000256" key="2">
    <source>
        <dbReference type="ARBA" id="ARBA00022448"/>
    </source>
</evidence>
<evidence type="ECO:0000256" key="3">
    <source>
        <dbReference type="ARBA" id="ARBA00022723"/>
    </source>
</evidence>
<dbReference type="InterPro" id="IPR049299">
    <property type="entry name" value="Thio2_N"/>
</dbReference>
<dbReference type="CDD" id="cd02947">
    <property type="entry name" value="TRX_family"/>
    <property type="match status" value="1"/>
</dbReference>
<keyword evidence="6" id="KW-0676">Redox-active center</keyword>
<organism evidence="9 10">
    <name type="scientific">Zhongshania aquimaris</name>
    <dbReference type="NCBI Taxonomy" id="2857107"/>
    <lineage>
        <taxon>Bacteria</taxon>
        <taxon>Pseudomonadati</taxon>
        <taxon>Pseudomonadota</taxon>
        <taxon>Gammaproteobacteria</taxon>
        <taxon>Cellvibrionales</taxon>
        <taxon>Spongiibacteraceae</taxon>
        <taxon>Zhongshania</taxon>
    </lineage>
</organism>
<dbReference type="Proteomes" id="UP001166291">
    <property type="component" value="Unassembled WGS sequence"/>
</dbReference>
<dbReference type="InterPro" id="IPR005746">
    <property type="entry name" value="Thioredoxin"/>
</dbReference>
<evidence type="ECO:0000256" key="1">
    <source>
        <dbReference type="ARBA" id="ARBA00008987"/>
    </source>
</evidence>
<reference evidence="9" key="1">
    <citation type="submission" date="2021-07" db="EMBL/GenBank/DDBJ databases">
        <title>Zhongshania sp. CAU 1632 isolated from seawater.</title>
        <authorList>
            <person name="Kim W."/>
        </authorList>
    </citation>
    <scope>NUCLEOTIDE SEQUENCE</scope>
    <source>
        <strain evidence="9">CAU 1632</strain>
    </source>
</reference>
<accession>A0ABS6VV41</accession>
<gene>
    <name evidence="9" type="primary">trxC</name>
    <name evidence="9" type="ORF">KXJ70_12035</name>
</gene>
<dbReference type="InterPro" id="IPR017937">
    <property type="entry name" value="Thioredoxin_CS"/>
</dbReference>
<keyword evidence="4" id="KW-0249">Electron transport</keyword>
<dbReference type="PANTHER" id="PTHR45663:SF11">
    <property type="entry name" value="GEO12009P1"/>
    <property type="match status" value="1"/>
</dbReference>
<feature type="domain" description="Thioredoxin" evidence="8">
    <location>
        <begin position="12"/>
        <end position="145"/>
    </location>
</feature>
<sequence>MSDVSHIVCPHCFANNRLPSDRLGSSPSCGKCKKPLFTGQVATLSANSFQAMIERNEIPVIVDFWAPWCGPCKSMAPAFEQAAKVLEPNVRLAKINIDSEQAIANRFNIQSIPTMACFYQGKEVARQSGAMDTASIVRWARSASEGL</sequence>
<dbReference type="Pfam" id="PF21352">
    <property type="entry name" value="Zn_ribbon_Thio2"/>
    <property type="match status" value="1"/>
</dbReference>
<evidence type="ECO:0000256" key="4">
    <source>
        <dbReference type="ARBA" id="ARBA00022982"/>
    </source>
</evidence>
<protein>
    <recommendedName>
        <fullName evidence="7">Thioredoxin</fullName>
    </recommendedName>
</protein>
<comment type="caution">
    <text evidence="9">The sequence shown here is derived from an EMBL/GenBank/DDBJ whole genome shotgun (WGS) entry which is preliminary data.</text>
</comment>
<proteinExistence type="inferred from homology"/>
<evidence type="ECO:0000313" key="10">
    <source>
        <dbReference type="Proteomes" id="UP001166291"/>
    </source>
</evidence>
<dbReference type="RefSeq" id="WP_219043757.1">
    <property type="nucleotide sequence ID" value="NZ_JAHWDQ010000003.1"/>
</dbReference>
<dbReference type="PROSITE" id="PS00194">
    <property type="entry name" value="THIOREDOXIN_1"/>
    <property type="match status" value="1"/>
</dbReference>
<evidence type="ECO:0000259" key="8">
    <source>
        <dbReference type="PROSITE" id="PS51352"/>
    </source>
</evidence>
<keyword evidence="5" id="KW-1015">Disulfide bond</keyword>
<keyword evidence="2" id="KW-0813">Transport</keyword>
<dbReference type="NCBIfam" id="NF008229">
    <property type="entry name" value="PRK10996.1"/>
    <property type="match status" value="1"/>
</dbReference>
<comment type="similarity">
    <text evidence="1">Belongs to the thioredoxin family.</text>
</comment>
<name>A0ABS6VV41_9GAMM</name>
<evidence type="ECO:0000256" key="5">
    <source>
        <dbReference type="ARBA" id="ARBA00023157"/>
    </source>
</evidence>
<dbReference type="PANTHER" id="PTHR45663">
    <property type="entry name" value="GEO12009P1"/>
    <property type="match status" value="1"/>
</dbReference>
<dbReference type="NCBIfam" id="TIGR01068">
    <property type="entry name" value="thioredoxin"/>
    <property type="match status" value="1"/>
</dbReference>